<comment type="caution">
    <text evidence="1">The sequence shown here is derived from an EMBL/GenBank/DDBJ whole genome shotgun (WGS) entry which is preliminary data.</text>
</comment>
<proteinExistence type="predicted"/>
<evidence type="ECO:0000313" key="1">
    <source>
        <dbReference type="EMBL" id="PSC72984.1"/>
    </source>
</evidence>
<reference evidence="1 2" key="1">
    <citation type="journal article" date="2018" name="Plant J.">
        <title>Genome sequences of Chlorella sorokiniana UTEX 1602 and Micractinium conductrix SAG 241.80: implications to maltose excretion by a green alga.</title>
        <authorList>
            <person name="Arriola M.B."/>
            <person name="Velmurugan N."/>
            <person name="Zhang Y."/>
            <person name="Plunkett M.H."/>
            <person name="Hondzo H."/>
            <person name="Barney B.M."/>
        </authorList>
    </citation>
    <scope>NUCLEOTIDE SEQUENCE [LARGE SCALE GENOMIC DNA]</scope>
    <source>
        <strain evidence="1 2">SAG 241.80</strain>
    </source>
</reference>
<dbReference type="EMBL" id="LHPF02000008">
    <property type="protein sequence ID" value="PSC72984.1"/>
    <property type="molecule type" value="Genomic_DNA"/>
</dbReference>
<keyword evidence="2" id="KW-1185">Reference proteome</keyword>
<accession>A0A2P6VFW7</accession>
<sequence length="102" mass="11550">MGGRTVALLRFLLRATKWMHRDGYAVLASRLRGLQMDLGSSFQTELQRGEVESSLTITRCIYHDIFSAEGKPQLAFTSCCSQDKVWFEHPAPHVEAAISQFF</sequence>
<evidence type="ECO:0000313" key="2">
    <source>
        <dbReference type="Proteomes" id="UP000239649"/>
    </source>
</evidence>
<dbReference type="Proteomes" id="UP000239649">
    <property type="component" value="Unassembled WGS sequence"/>
</dbReference>
<dbReference type="AlphaFoldDB" id="A0A2P6VFW7"/>
<dbReference type="OrthoDB" id="512358at2759"/>
<name>A0A2P6VFW7_9CHLO</name>
<gene>
    <name evidence="1" type="ORF">C2E20_3605</name>
</gene>
<organism evidence="1 2">
    <name type="scientific">Micractinium conductrix</name>
    <dbReference type="NCBI Taxonomy" id="554055"/>
    <lineage>
        <taxon>Eukaryota</taxon>
        <taxon>Viridiplantae</taxon>
        <taxon>Chlorophyta</taxon>
        <taxon>core chlorophytes</taxon>
        <taxon>Trebouxiophyceae</taxon>
        <taxon>Chlorellales</taxon>
        <taxon>Chlorellaceae</taxon>
        <taxon>Chlorella clade</taxon>
        <taxon>Micractinium</taxon>
    </lineage>
</organism>
<protein>
    <submittedName>
        <fullName evidence="1">Uncharacterized protein</fullName>
    </submittedName>
</protein>
<dbReference type="STRING" id="554055.A0A2P6VFW7"/>